<dbReference type="GO" id="GO:0030007">
    <property type="term" value="P:intracellular potassium ion homeostasis"/>
    <property type="evidence" value="ECO:0007669"/>
    <property type="project" value="TreeGrafter"/>
</dbReference>
<dbReference type="Proteomes" id="UP000000598">
    <property type="component" value="Chromosome D"/>
</dbReference>
<evidence type="ECO:0000256" key="6">
    <source>
        <dbReference type="ARBA" id="ARBA00022989"/>
    </source>
</evidence>
<sequence length="901" mass="99493">MVWSQLEVTNAHVAYACVGVFSCVFSLVSLFFKERLYLGESSVAVLFGLIVGPHCLNWFNPTEWGNTDSITLEISRVVLCLQIFAVAVELPKKYMLKHWLSVTMLLVPVMTAGWLITGLFVWILIPGLSFSDSLLVAACVTATDPILAQSVVSGKFAQRVPGHLRNLLSAESGCNDGMAFPFIYLSLNLIFYKRDAAEITKDWICITILWECLFGCILGSVIGYTGRRAIRFAEEKKLIDRESFLAFYVFLALMCAGFGSMLGVDDLLTSFAAGTAFSWDGWFSTSTEESNVSTVIDLVLNLAYFVYFGAIIPWDQFNEASIGLSVWRPVLLAIAVIFLRRIPAVLTCKPVIPDIKSWREALFVGHFGPIGVGAIFAAILARSQLEAHVTGEETPLREIPPKGSEYWQLMAVIWPLVCFLVLTSIIVHGSSVAVFTLGRHLNTITLTKSFTVHTTNGNGLTSKWMDRLPGLEKEGRSYSIHRVDTMASDATKPLKKNDTVETSGIRAKPVGGMKRRGKKSKKRGLRHRGNGAEEKNSLEIEREIRQKEAQAAAFALSRDDESDLGAKSFTSLEDPNSLEKQQQTSLNSSEAGQEPPQRPVQSSGITPRPTFADEKIPFPSSQISGNSEAESGPRPGGSSESGSKTSEEFPLATDQANVAYQEGSRIILENRKGEVVDEAQLVPREDVLNDHAELSTTPTNHTINSLKRVLTPTRFRHSTLVDTDTSKKFYAYKYGTQLVIETDKGEIVRRYQINQHSSPTTESPTTTKPRSNSVVAKALSMVKLGKSSTSKQHPDSAQRPTSASSGSSLNSRQNFKNKVIARQLTPLPVVDHLSEEDDDDDNEDDDDYSDEENSENISSEEEDTSADDDEEEEDETEVERARRLTALGISTAPRHQDDEED</sequence>
<feature type="region of interest" description="Disordered" evidence="11">
    <location>
        <begin position="753"/>
        <end position="901"/>
    </location>
</feature>
<dbReference type="HOGENOM" id="CLU_008635_0_1_1"/>
<dbReference type="KEGG" id="kla:KLLA0_D16797g"/>
<keyword evidence="7" id="KW-0915">Sodium</keyword>
<dbReference type="InterPro" id="IPR006153">
    <property type="entry name" value="Cation/H_exchanger_TM"/>
</dbReference>
<keyword evidence="5 12" id="KW-0812">Transmembrane</keyword>
<dbReference type="GO" id="GO:0036376">
    <property type="term" value="P:sodium ion export across plasma membrane"/>
    <property type="evidence" value="ECO:0007669"/>
    <property type="project" value="InterPro"/>
</dbReference>
<feature type="compositionally biased region" description="Low complexity" evidence="11">
    <location>
        <begin position="757"/>
        <end position="769"/>
    </location>
</feature>
<evidence type="ECO:0000259" key="13">
    <source>
        <dbReference type="Pfam" id="PF00999"/>
    </source>
</evidence>
<evidence type="ECO:0000256" key="11">
    <source>
        <dbReference type="SAM" id="MobiDB-lite"/>
    </source>
</evidence>
<evidence type="ECO:0000313" key="15">
    <source>
        <dbReference type="EMBL" id="CAH00898.1"/>
    </source>
</evidence>
<dbReference type="STRING" id="284590.Q6CQI7"/>
<dbReference type="Pfam" id="PF00999">
    <property type="entry name" value="Na_H_Exchanger"/>
    <property type="match status" value="1"/>
</dbReference>
<keyword evidence="4" id="KW-0050">Antiport</keyword>
<keyword evidence="10" id="KW-0739">Sodium transport</keyword>
<feature type="transmembrane region" description="Helical" evidence="12">
    <location>
        <begin position="320"/>
        <end position="340"/>
    </location>
</feature>
<gene>
    <name evidence="15" type="ORF">KLLA0_D16797g</name>
</gene>
<dbReference type="GO" id="GO:0042391">
    <property type="term" value="P:regulation of membrane potential"/>
    <property type="evidence" value="ECO:0007669"/>
    <property type="project" value="InterPro"/>
</dbReference>
<feature type="transmembrane region" description="Helical" evidence="12">
    <location>
        <begin position="244"/>
        <end position="261"/>
    </location>
</feature>
<comment type="similarity">
    <text evidence="2">Belongs to the fungal Na(+)/H(+) exchanger family.</text>
</comment>
<dbReference type="InParanoid" id="Q6CQI7"/>
<evidence type="ECO:0000256" key="5">
    <source>
        <dbReference type="ARBA" id="ARBA00022692"/>
    </source>
</evidence>
<feature type="transmembrane region" description="Helical" evidence="12">
    <location>
        <begin position="12"/>
        <end position="31"/>
    </location>
</feature>
<dbReference type="GO" id="GO:0015385">
    <property type="term" value="F:sodium:proton antiporter activity"/>
    <property type="evidence" value="ECO:0007669"/>
    <property type="project" value="InterPro"/>
</dbReference>
<feature type="transmembrane region" description="Helical" evidence="12">
    <location>
        <begin position="295"/>
        <end position="314"/>
    </location>
</feature>
<evidence type="ECO:0000256" key="9">
    <source>
        <dbReference type="ARBA" id="ARBA00023136"/>
    </source>
</evidence>
<dbReference type="GO" id="GO:0120029">
    <property type="term" value="P:proton export across plasma membrane"/>
    <property type="evidence" value="ECO:0007669"/>
    <property type="project" value="InterPro"/>
</dbReference>
<evidence type="ECO:0000256" key="10">
    <source>
        <dbReference type="ARBA" id="ARBA00023201"/>
    </source>
</evidence>
<evidence type="ECO:0000256" key="12">
    <source>
        <dbReference type="SAM" id="Phobius"/>
    </source>
</evidence>
<evidence type="ECO:0000259" key="14">
    <source>
        <dbReference type="Pfam" id="PF08619"/>
    </source>
</evidence>
<keyword evidence="8" id="KW-0406">Ion transport</keyword>
<dbReference type="PaxDb" id="284590-Q6CQI7"/>
<dbReference type="FunCoup" id="Q6CQI7">
    <property type="interactions" value="48"/>
</dbReference>
<dbReference type="PANTHER" id="PTHR31382:SF4">
    <property type="entry name" value="NA(+)_H(+) ANTIPORTER"/>
    <property type="match status" value="1"/>
</dbReference>
<dbReference type="Gene3D" id="1.20.1530.20">
    <property type="match status" value="1"/>
</dbReference>
<reference evidence="15 16" key="1">
    <citation type="journal article" date="2004" name="Nature">
        <title>Genome evolution in yeasts.</title>
        <authorList>
            <consortium name="Genolevures"/>
            <person name="Dujon B."/>
            <person name="Sherman D."/>
            <person name="Fischer G."/>
            <person name="Durrens P."/>
            <person name="Casaregola S."/>
            <person name="Lafontaine I."/>
            <person name="de Montigny J."/>
            <person name="Marck C."/>
            <person name="Neuveglise C."/>
            <person name="Talla E."/>
            <person name="Goffard N."/>
            <person name="Frangeul L."/>
            <person name="Aigle M."/>
            <person name="Anthouard V."/>
            <person name="Babour A."/>
            <person name="Barbe V."/>
            <person name="Barnay S."/>
            <person name="Blanchin S."/>
            <person name="Beckerich J.M."/>
            <person name="Beyne E."/>
            <person name="Bleykasten C."/>
            <person name="Boisrame A."/>
            <person name="Boyer J."/>
            <person name="Cattolico L."/>
            <person name="Confanioleri F."/>
            <person name="de Daruvar A."/>
            <person name="Despons L."/>
            <person name="Fabre E."/>
            <person name="Fairhead C."/>
            <person name="Ferry-Dumazet H."/>
            <person name="Groppi A."/>
            <person name="Hantraye F."/>
            <person name="Hennequin C."/>
            <person name="Jauniaux N."/>
            <person name="Joyet P."/>
            <person name="Kachouri R."/>
            <person name="Kerrest A."/>
            <person name="Koszul R."/>
            <person name="Lemaire M."/>
            <person name="Lesur I."/>
            <person name="Ma L."/>
            <person name="Muller H."/>
            <person name="Nicaud J.M."/>
            <person name="Nikolski M."/>
            <person name="Oztas S."/>
            <person name="Ozier-Kalogeropoulos O."/>
            <person name="Pellenz S."/>
            <person name="Potier S."/>
            <person name="Richard G.F."/>
            <person name="Straub M.L."/>
            <person name="Suleau A."/>
            <person name="Swennene D."/>
            <person name="Tekaia F."/>
            <person name="Wesolowski-Louvel M."/>
            <person name="Westhof E."/>
            <person name="Wirth B."/>
            <person name="Zeniou-Meyer M."/>
            <person name="Zivanovic I."/>
            <person name="Bolotin-Fukuhara M."/>
            <person name="Thierry A."/>
            <person name="Bouchier C."/>
            <person name="Caudron B."/>
            <person name="Scarpelli C."/>
            <person name="Gaillardin C."/>
            <person name="Weissenbach J."/>
            <person name="Wincker P."/>
            <person name="Souciet J.L."/>
        </authorList>
    </citation>
    <scope>NUCLEOTIDE SEQUENCE [LARGE SCALE GENOMIC DNA]</scope>
    <source>
        <strain evidence="16">ATCC 8585 / CBS 2359 / DSM 70799 / NBRC 1267 / NRRL Y-1140 / WM37</strain>
    </source>
</reference>
<proteinExistence type="inferred from homology"/>
<dbReference type="Pfam" id="PF08619">
    <property type="entry name" value="Nha1_C"/>
    <property type="match status" value="2"/>
</dbReference>
<organism evidence="15 16">
    <name type="scientific">Kluyveromyces lactis (strain ATCC 8585 / CBS 2359 / DSM 70799 / NBRC 1267 / NRRL Y-1140 / WM37)</name>
    <name type="common">Yeast</name>
    <name type="synonym">Candida sphaerica</name>
    <dbReference type="NCBI Taxonomy" id="284590"/>
    <lineage>
        <taxon>Eukaryota</taxon>
        <taxon>Fungi</taxon>
        <taxon>Dikarya</taxon>
        <taxon>Ascomycota</taxon>
        <taxon>Saccharomycotina</taxon>
        <taxon>Saccharomycetes</taxon>
        <taxon>Saccharomycetales</taxon>
        <taxon>Saccharomycetaceae</taxon>
        <taxon>Kluyveromyces</taxon>
    </lineage>
</organism>
<feature type="compositionally biased region" description="Basic and acidic residues" evidence="11">
    <location>
        <begin position="530"/>
        <end position="548"/>
    </location>
</feature>
<feature type="transmembrane region" description="Helical" evidence="12">
    <location>
        <begin position="102"/>
        <end position="125"/>
    </location>
</feature>
<dbReference type="PANTHER" id="PTHR31382">
    <property type="entry name" value="NA(+)/H(+) ANTIPORTER"/>
    <property type="match status" value="1"/>
</dbReference>
<feature type="transmembrane region" description="Helical" evidence="12">
    <location>
        <begin position="412"/>
        <end position="438"/>
    </location>
</feature>
<accession>Q6CQI7</accession>
<feature type="compositionally biased region" description="Low complexity" evidence="11">
    <location>
        <begin position="627"/>
        <end position="644"/>
    </location>
</feature>
<feature type="transmembrane region" description="Helical" evidence="12">
    <location>
        <begin position="203"/>
        <end position="224"/>
    </location>
</feature>
<dbReference type="eggNOG" id="KOG4505">
    <property type="taxonomic scope" value="Eukaryota"/>
</dbReference>
<dbReference type="AlphaFoldDB" id="Q6CQI7"/>
<keyword evidence="16" id="KW-1185">Reference proteome</keyword>
<keyword evidence="9 12" id="KW-0472">Membrane</keyword>
<feature type="region of interest" description="Disordered" evidence="11">
    <location>
        <begin position="490"/>
        <end position="649"/>
    </location>
</feature>
<protein>
    <submittedName>
        <fullName evidence="15">KLLA0D16797p</fullName>
    </submittedName>
</protein>
<evidence type="ECO:0000256" key="1">
    <source>
        <dbReference type="ARBA" id="ARBA00004141"/>
    </source>
</evidence>
<evidence type="ECO:0000256" key="7">
    <source>
        <dbReference type="ARBA" id="ARBA00023053"/>
    </source>
</evidence>
<dbReference type="InterPro" id="IPR038770">
    <property type="entry name" value="Na+/solute_symporter_sf"/>
</dbReference>
<feature type="compositionally biased region" description="Basic residues" evidence="11">
    <location>
        <begin position="513"/>
        <end position="529"/>
    </location>
</feature>
<dbReference type="GO" id="GO:0005886">
    <property type="term" value="C:plasma membrane"/>
    <property type="evidence" value="ECO:0007669"/>
    <property type="project" value="InterPro"/>
</dbReference>
<feature type="compositionally biased region" description="Acidic residues" evidence="11">
    <location>
        <begin position="834"/>
        <end position="877"/>
    </location>
</feature>
<dbReference type="FunFam" id="1.20.1530.20:FF:000015">
    <property type="entry name" value="Na(+)/H(+) antiporter 2"/>
    <property type="match status" value="1"/>
</dbReference>
<name>Q6CQI7_KLULA</name>
<feature type="domain" description="Alkali metal cation/H+ antiporter Nha1 C-terminal" evidence="14">
    <location>
        <begin position="464"/>
        <end position="819"/>
    </location>
</feature>
<dbReference type="InterPro" id="IPR004712">
    <property type="entry name" value="Na+/H+_antiporter_fungi"/>
</dbReference>
<keyword evidence="6 12" id="KW-1133">Transmembrane helix</keyword>
<dbReference type="InterPro" id="IPR013928">
    <property type="entry name" value="Cation/H_antiporter_C"/>
</dbReference>
<evidence type="ECO:0000313" key="16">
    <source>
        <dbReference type="Proteomes" id="UP000000598"/>
    </source>
</evidence>
<evidence type="ECO:0000256" key="4">
    <source>
        <dbReference type="ARBA" id="ARBA00022449"/>
    </source>
</evidence>
<evidence type="ECO:0000256" key="8">
    <source>
        <dbReference type="ARBA" id="ARBA00023065"/>
    </source>
</evidence>
<comment type="subcellular location">
    <subcellularLocation>
        <location evidence="1">Membrane</location>
        <topology evidence="1">Multi-pass membrane protein</topology>
    </subcellularLocation>
</comment>
<dbReference type="EMBL" id="CR382124">
    <property type="protein sequence ID" value="CAH00898.1"/>
    <property type="molecule type" value="Genomic_DNA"/>
</dbReference>
<feature type="domain" description="Cation/H+ exchanger transmembrane" evidence="13">
    <location>
        <begin position="26"/>
        <end position="435"/>
    </location>
</feature>
<evidence type="ECO:0000256" key="3">
    <source>
        <dbReference type="ARBA" id="ARBA00022448"/>
    </source>
</evidence>
<evidence type="ECO:0000256" key="2">
    <source>
        <dbReference type="ARBA" id="ARBA00005248"/>
    </source>
</evidence>
<feature type="transmembrane region" description="Helical" evidence="12">
    <location>
        <begin position="361"/>
        <end position="381"/>
    </location>
</feature>
<feature type="domain" description="Alkali metal cation/H+ antiporter Nha1 C-terminal" evidence="14">
    <location>
        <begin position="832"/>
        <end position="900"/>
    </location>
</feature>
<feature type="compositionally biased region" description="Polar residues" evidence="11">
    <location>
        <begin position="798"/>
        <end position="816"/>
    </location>
</feature>
<dbReference type="OMA" id="WPITCFF"/>
<feature type="compositionally biased region" description="Polar residues" evidence="11">
    <location>
        <begin position="568"/>
        <end position="591"/>
    </location>
</feature>
<keyword evidence="3" id="KW-0813">Transport</keyword>